<comment type="caution">
    <text evidence="1">The sequence shown here is derived from an EMBL/GenBank/DDBJ whole genome shotgun (WGS) entry which is preliminary data.</text>
</comment>
<sequence>MSLGLVAAASQRWASAALANVAAMAMLSSAGAVNKKLYTKAIGRPALAKEMLKKSTSKSQKIFFQVLSSFGRIAPPYRAEAAVMINELLRIGIPNAKRSNVDYAELYRALFRGRMQSVTRDKNTQEVGETVLKELAYDRPLSHYFPVFLGKLPDMIEQLAKDPKTENRAIGLEISVNGTKTNKITILKFQNHWRVVRVDWPAREQKADSHPAKKS</sequence>
<name>A0A8T4L5G5_9ARCH</name>
<evidence type="ECO:0000313" key="1">
    <source>
        <dbReference type="EMBL" id="MBS3061847.1"/>
    </source>
</evidence>
<evidence type="ECO:0000313" key="2">
    <source>
        <dbReference type="Proteomes" id="UP000675968"/>
    </source>
</evidence>
<dbReference type="AlphaFoldDB" id="A0A8T4L5G5"/>
<reference evidence="1" key="1">
    <citation type="submission" date="2021-03" db="EMBL/GenBank/DDBJ databases">
        <authorList>
            <person name="Jaffe A."/>
        </authorList>
    </citation>
    <scope>NUCLEOTIDE SEQUENCE</scope>
    <source>
        <strain evidence="1">RIFCSPLOWO2_01_FULL_AR10_48_17</strain>
    </source>
</reference>
<accession>A0A8T4L5G5</accession>
<protein>
    <submittedName>
        <fullName evidence="1">Uncharacterized protein</fullName>
    </submittedName>
</protein>
<dbReference type="Proteomes" id="UP000675968">
    <property type="component" value="Unassembled WGS sequence"/>
</dbReference>
<reference evidence="1" key="2">
    <citation type="submission" date="2021-05" db="EMBL/GenBank/DDBJ databases">
        <title>Protein family content uncovers lineage relationships and bacterial pathway maintenance mechanisms in DPANN archaea.</title>
        <authorList>
            <person name="Castelle C.J."/>
            <person name="Meheust R."/>
            <person name="Jaffe A.L."/>
            <person name="Seitz K."/>
            <person name="Gong X."/>
            <person name="Baker B.J."/>
            <person name="Banfield J.F."/>
        </authorList>
    </citation>
    <scope>NUCLEOTIDE SEQUENCE</scope>
    <source>
        <strain evidence="1">RIFCSPLOWO2_01_FULL_AR10_48_17</strain>
    </source>
</reference>
<proteinExistence type="predicted"/>
<dbReference type="EMBL" id="JAGVWC010000010">
    <property type="protein sequence ID" value="MBS3061847.1"/>
    <property type="molecule type" value="Genomic_DNA"/>
</dbReference>
<gene>
    <name evidence="1" type="ORF">J4215_04675</name>
</gene>
<organism evidence="1 2">
    <name type="scientific">Candidatus Iainarchaeum sp</name>
    <dbReference type="NCBI Taxonomy" id="3101447"/>
    <lineage>
        <taxon>Archaea</taxon>
        <taxon>Candidatus Iainarchaeota</taxon>
        <taxon>Candidatus Iainarchaeia</taxon>
        <taxon>Candidatus Iainarchaeales</taxon>
        <taxon>Candidatus Iainarchaeaceae</taxon>
        <taxon>Candidatus Iainarchaeum</taxon>
    </lineage>
</organism>